<evidence type="ECO:0000256" key="7">
    <source>
        <dbReference type="SAM" id="MobiDB-lite"/>
    </source>
</evidence>
<feature type="compositionally biased region" description="Basic and acidic residues" evidence="7">
    <location>
        <begin position="1"/>
        <end position="11"/>
    </location>
</feature>
<dbReference type="GO" id="GO:0046496">
    <property type="term" value="P:nicotinamide nucleotide metabolic process"/>
    <property type="evidence" value="ECO:0007669"/>
    <property type="project" value="UniProtKB-UniRule"/>
</dbReference>
<evidence type="ECO:0000256" key="4">
    <source>
        <dbReference type="ARBA" id="ARBA00023027"/>
    </source>
</evidence>
<gene>
    <name evidence="6" type="primary">nnrD</name>
    <name evidence="9" type="ORF">A2801_03320</name>
</gene>
<dbReference type="Pfam" id="PF01256">
    <property type="entry name" value="Carb_kinase"/>
    <property type="match status" value="1"/>
</dbReference>
<dbReference type="AlphaFoldDB" id="A0A1F7YSU4"/>
<protein>
    <recommendedName>
        <fullName evidence="6">ADP-dependent (S)-NAD(P)H-hydrate dehydratase</fullName>
        <ecNumber evidence="6">4.2.1.136</ecNumber>
    </recommendedName>
    <alternativeName>
        <fullName evidence="6">ADP-dependent NAD(P)HX dehydratase</fullName>
    </alternativeName>
</protein>
<evidence type="ECO:0000259" key="8">
    <source>
        <dbReference type="PROSITE" id="PS51383"/>
    </source>
</evidence>
<dbReference type="SUPFAM" id="SSF53613">
    <property type="entry name" value="Ribokinase-like"/>
    <property type="match status" value="1"/>
</dbReference>
<feature type="binding site" evidence="6">
    <location>
        <begin position="191"/>
        <end position="195"/>
    </location>
    <ligand>
        <name>AMP</name>
        <dbReference type="ChEBI" id="CHEBI:456215"/>
    </ligand>
</feature>
<feature type="binding site" evidence="6">
    <location>
        <position position="100"/>
    </location>
    <ligand>
        <name>(6S)-NADPHX</name>
        <dbReference type="ChEBI" id="CHEBI:64076"/>
    </ligand>
</feature>
<evidence type="ECO:0000256" key="1">
    <source>
        <dbReference type="ARBA" id="ARBA00022741"/>
    </source>
</evidence>
<dbReference type="Gene3D" id="3.40.1190.20">
    <property type="match status" value="1"/>
</dbReference>
<feature type="binding site" evidence="6">
    <location>
        <position position="39"/>
    </location>
    <ligand>
        <name>(6S)-NADPHX</name>
        <dbReference type="ChEBI" id="CHEBI:64076"/>
    </ligand>
</feature>
<comment type="caution">
    <text evidence="6">Lacks conserved residue(s) required for the propagation of feature annotation.</text>
</comment>
<evidence type="ECO:0000313" key="10">
    <source>
        <dbReference type="Proteomes" id="UP000177263"/>
    </source>
</evidence>
<comment type="subunit">
    <text evidence="6">Homotetramer.</text>
</comment>
<dbReference type="EC" id="4.2.1.136" evidence="6"/>
<comment type="function">
    <text evidence="6">Catalyzes the dehydration of the S-form of NAD(P)HX at the expense of ADP, which is converted to AMP. Together with NAD(P)HX epimerase, which catalyzes the epimerization of the S- and R-forms, the enzyme allows the repair of both epimers of NAD(P)HX, a damaged form of NAD(P)H that is a result of enzymatic or heat-dependent hydration.</text>
</comment>
<dbReference type="GO" id="GO:0005524">
    <property type="term" value="F:ATP binding"/>
    <property type="evidence" value="ECO:0007669"/>
    <property type="project" value="UniProtKB-KW"/>
</dbReference>
<keyword evidence="3 6" id="KW-0521">NADP</keyword>
<keyword evidence="5 6" id="KW-0456">Lyase</keyword>
<feature type="binding site" evidence="6">
    <location>
        <position position="220"/>
    </location>
    <ligand>
        <name>(6S)-NADPHX</name>
        <dbReference type="ChEBI" id="CHEBI:64076"/>
    </ligand>
</feature>
<organism evidence="9 10">
    <name type="scientific">Candidatus Woesebacteria bacterium RIFCSPHIGHO2_01_FULL_41_10</name>
    <dbReference type="NCBI Taxonomy" id="1802500"/>
    <lineage>
        <taxon>Bacteria</taxon>
        <taxon>Candidatus Woeseibacteriota</taxon>
    </lineage>
</organism>
<dbReference type="PANTHER" id="PTHR12592">
    <property type="entry name" value="ATP-DEPENDENT (S)-NAD(P)H-HYDRATE DEHYDRATASE FAMILY MEMBER"/>
    <property type="match status" value="1"/>
</dbReference>
<evidence type="ECO:0000256" key="2">
    <source>
        <dbReference type="ARBA" id="ARBA00022840"/>
    </source>
</evidence>
<keyword evidence="1 6" id="KW-0547">Nucleotide-binding</keyword>
<dbReference type="STRING" id="1802500.A2801_03320"/>
<proteinExistence type="inferred from homology"/>
<reference evidence="9 10" key="1">
    <citation type="journal article" date="2016" name="Nat. Commun.">
        <title>Thousands of microbial genomes shed light on interconnected biogeochemical processes in an aquifer system.</title>
        <authorList>
            <person name="Anantharaman K."/>
            <person name="Brown C.T."/>
            <person name="Hug L.A."/>
            <person name="Sharon I."/>
            <person name="Castelle C.J."/>
            <person name="Probst A.J."/>
            <person name="Thomas B.C."/>
            <person name="Singh A."/>
            <person name="Wilkins M.J."/>
            <person name="Karaoz U."/>
            <person name="Brodie E.L."/>
            <person name="Williams K.H."/>
            <person name="Hubbard S.S."/>
            <person name="Banfield J.F."/>
        </authorList>
    </citation>
    <scope>NUCLEOTIDE SEQUENCE [LARGE SCALE GENOMIC DNA]</scope>
</reference>
<comment type="catalytic activity">
    <reaction evidence="6">
        <text>(6S)-NADPHX + ADP = AMP + phosphate + NADPH + H(+)</text>
        <dbReference type="Rhea" id="RHEA:32235"/>
        <dbReference type="ChEBI" id="CHEBI:15378"/>
        <dbReference type="ChEBI" id="CHEBI:43474"/>
        <dbReference type="ChEBI" id="CHEBI:57783"/>
        <dbReference type="ChEBI" id="CHEBI:64076"/>
        <dbReference type="ChEBI" id="CHEBI:456215"/>
        <dbReference type="ChEBI" id="CHEBI:456216"/>
        <dbReference type="EC" id="4.2.1.136"/>
    </reaction>
</comment>
<comment type="similarity">
    <text evidence="6">Belongs to the NnrD/CARKD family.</text>
</comment>
<sequence length="279" mass="30121">MEKFSPDEVKTIYKPPNGSSGEDNGQVTIIGGSSLFQGAPLLALTAASRIVDMVFFASPFEPMREITAYLKANLHSFIWVPWGEVEKYVEKSDAVLIGPGMMRYSGEGDRPENLENCDEACLLTRSTTEHLLKKFPQKKWVIDAGSLQTMEASWIPPQAILTPNKKEYSMLFGEKDIANAAAEYHCILVKKGPVTLVCSPEKCVEVHGGNPGLTKGGSGDVMAGLTVALLAKNDPFLAAKVAAHVVKAAGDRLSIDVGNYYNADDVADQVSRTLATLAK</sequence>
<evidence type="ECO:0000313" key="9">
    <source>
        <dbReference type="EMBL" id="OGM30371.1"/>
    </source>
</evidence>
<evidence type="ECO:0000256" key="3">
    <source>
        <dbReference type="ARBA" id="ARBA00022857"/>
    </source>
</evidence>
<evidence type="ECO:0000256" key="5">
    <source>
        <dbReference type="ARBA" id="ARBA00023239"/>
    </source>
</evidence>
<dbReference type="PROSITE" id="PS51383">
    <property type="entry name" value="YJEF_C_3"/>
    <property type="match status" value="1"/>
</dbReference>
<feature type="domain" description="YjeF C-terminal" evidence="8">
    <location>
        <begin position="4"/>
        <end position="277"/>
    </location>
</feature>
<feature type="region of interest" description="Disordered" evidence="7">
    <location>
        <begin position="1"/>
        <end position="25"/>
    </location>
</feature>
<dbReference type="CDD" id="cd01171">
    <property type="entry name" value="YXKO-related"/>
    <property type="match status" value="1"/>
</dbReference>
<comment type="catalytic activity">
    <reaction evidence="6">
        <text>(6S)-NADHX + ADP = AMP + phosphate + NADH + H(+)</text>
        <dbReference type="Rhea" id="RHEA:32223"/>
        <dbReference type="ChEBI" id="CHEBI:15378"/>
        <dbReference type="ChEBI" id="CHEBI:43474"/>
        <dbReference type="ChEBI" id="CHEBI:57945"/>
        <dbReference type="ChEBI" id="CHEBI:64074"/>
        <dbReference type="ChEBI" id="CHEBI:456215"/>
        <dbReference type="ChEBI" id="CHEBI:456216"/>
        <dbReference type="EC" id="4.2.1.136"/>
    </reaction>
</comment>
<dbReference type="PANTHER" id="PTHR12592:SF0">
    <property type="entry name" value="ATP-DEPENDENT (S)-NAD(P)H-HYDRATE DEHYDRATASE"/>
    <property type="match status" value="1"/>
</dbReference>
<dbReference type="GO" id="GO:0110051">
    <property type="term" value="P:metabolite repair"/>
    <property type="evidence" value="ECO:0007669"/>
    <property type="project" value="TreeGrafter"/>
</dbReference>
<dbReference type="EMBL" id="MGGM01000001">
    <property type="protein sequence ID" value="OGM30371.1"/>
    <property type="molecule type" value="Genomic_DNA"/>
</dbReference>
<dbReference type="HAMAP" id="MF_01965">
    <property type="entry name" value="NADHX_dehydratase"/>
    <property type="match status" value="1"/>
</dbReference>
<dbReference type="GO" id="GO:0052855">
    <property type="term" value="F:ADP-dependent NAD(P)H-hydrate dehydratase activity"/>
    <property type="evidence" value="ECO:0007669"/>
    <property type="project" value="UniProtKB-UniRule"/>
</dbReference>
<accession>A0A1F7YSU4</accession>
<evidence type="ECO:0000256" key="6">
    <source>
        <dbReference type="HAMAP-Rule" id="MF_01965"/>
    </source>
</evidence>
<comment type="caution">
    <text evidence="9">The sequence shown here is derived from an EMBL/GenBank/DDBJ whole genome shotgun (WGS) entry which is preliminary data.</text>
</comment>
<comment type="cofactor">
    <cofactor evidence="6">
        <name>Mg(2+)</name>
        <dbReference type="ChEBI" id="CHEBI:18420"/>
    </cofactor>
</comment>
<name>A0A1F7YSU4_9BACT</name>
<keyword evidence="2 6" id="KW-0067">ATP-binding</keyword>
<dbReference type="InterPro" id="IPR029056">
    <property type="entry name" value="Ribokinase-like"/>
</dbReference>
<dbReference type="InterPro" id="IPR000631">
    <property type="entry name" value="CARKD"/>
</dbReference>
<feature type="binding site" evidence="6">
    <location>
        <position position="219"/>
    </location>
    <ligand>
        <name>AMP</name>
        <dbReference type="ChEBI" id="CHEBI:456215"/>
    </ligand>
</feature>
<dbReference type="Proteomes" id="UP000177263">
    <property type="component" value="Unassembled WGS sequence"/>
</dbReference>
<keyword evidence="4 6" id="KW-0520">NAD</keyword>